<dbReference type="InterPro" id="IPR050187">
    <property type="entry name" value="Lipid_Phosphate_FormReg"/>
</dbReference>
<proteinExistence type="predicted"/>
<dbReference type="SUPFAM" id="SSF111331">
    <property type="entry name" value="NAD kinase/diacylglycerol kinase-like"/>
    <property type="match status" value="1"/>
</dbReference>
<dbReference type="SMART" id="SM00046">
    <property type="entry name" value="DAGKc"/>
    <property type="match status" value="1"/>
</dbReference>
<dbReference type="OrthoDB" id="9786026at2"/>
<name>A0A2S9WVU9_9FLAO</name>
<keyword evidence="2" id="KW-0547">Nucleotide-binding</keyword>
<evidence type="ECO:0000259" key="5">
    <source>
        <dbReference type="PROSITE" id="PS50146"/>
    </source>
</evidence>
<evidence type="ECO:0000256" key="1">
    <source>
        <dbReference type="ARBA" id="ARBA00022679"/>
    </source>
</evidence>
<dbReference type="Pfam" id="PF00781">
    <property type="entry name" value="DAGK_cat"/>
    <property type="match status" value="1"/>
</dbReference>
<dbReference type="Gene3D" id="3.40.50.10330">
    <property type="entry name" value="Probable inorganic polyphosphate/atp-NAD kinase, domain 1"/>
    <property type="match status" value="1"/>
</dbReference>
<dbReference type="InterPro" id="IPR017438">
    <property type="entry name" value="ATP-NAD_kinase_N"/>
</dbReference>
<dbReference type="RefSeq" id="WP_105983210.1">
    <property type="nucleotide sequence ID" value="NZ_MQUC01000003.1"/>
</dbReference>
<evidence type="ECO:0000313" key="7">
    <source>
        <dbReference type="Proteomes" id="UP000239532"/>
    </source>
</evidence>
<evidence type="ECO:0000313" key="6">
    <source>
        <dbReference type="EMBL" id="PRP67486.1"/>
    </source>
</evidence>
<evidence type="ECO:0000256" key="3">
    <source>
        <dbReference type="ARBA" id="ARBA00022777"/>
    </source>
</evidence>
<keyword evidence="7" id="KW-1185">Reference proteome</keyword>
<protein>
    <recommendedName>
        <fullName evidence="5">DAGKc domain-containing protein</fullName>
    </recommendedName>
</protein>
<reference evidence="6 7" key="1">
    <citation type="submission" date="2016-11" db="EMBL/GenBank/DDBJ databases">
        <title>Trade-off between light-utilization and light-protection in marine flavobacteria.</title>
        <authorList>
            <person name="Kumagai Y."/>
        </authorList>
    </citation>
    <scope>NUCLEOTIDE SEQUENCE [LARGE SCALE GENOMIC DNA]</scope>
    <source>
        <strain evidence="6 7">JCM 17109</strain>
    </source>
</reference>
<dbReference type="InterPro" id="IPR016064">
    <property type="entry name" value="NAD/diacylglycerol_kinase_sf"/>
</dbReference>
<dbReference type="AlphaFoldDB" id="A0A2S9WVU9"/>
<dbReference type="Gene3D" id="2.60.200.40">
    <property type="match status" value="1"/>
</dbReference>
<dbReference type="EMBL" id="MQUC01000003">
    <property type="protein sequence ID" value="PRP67486.1"/>
    <property type="molecule type" value="Genomic_DNA"/>
</dbReference>
<dbReference type="GO" id="GO:0016301">
    <property type="term" value="F:kinase activity"/>
    <property type="evidence" value="ECO:0007669"/>
    <property type="project" value="UniProtKB-KW"/>
</dbReference>
<dbReference type="InterPro" id="IPR045540">
    <property type="entry name" value="YegS/DAGK_C"/>
</dbReference>
<keyword evidence="3" id="KW-0418">Kinase</keyword>
<feature type="domain" description="DAGKc" evidence="5">
    <location>
        <begin position="5"/>
        <end position="133"/>
    </location>
</feature>
<evidence type="ECO:0000256" key="2">
    <source>
        <dbReference type="ARBA" id="ARBA00022741"/>
    </source>
</evidence>
<dbReference type="GO" id="GO:0005524">
    <property type="term" value="F:ATP binding"/>
    <property type="evidence" value="ECO:0007669"/>
    <property type="project" value="UniProtKB-KW"/>
</dbReference>
<dbReference type="PANTHER" id="PTHR12358:SF54">
    <property type="entry name" value="SPHINGOSINE KINASE RELATED PROTEIN"/>
    <property type="match status" value="1"/>
</dbReference>
<sequence>MNTLSSQDKLLLIVNPIAGGTDKAAYVDTVKKLIEHRWTLEVFYTTGENDASSIKDVIDNYQPDRIMVMGGDGTIKLAAEIVTNKIPIAILPAGSSNGLATDLDIPMEESAAIQIALGSNAKVIDTLYINDGLGLHISDIGLNAELIREYDSGTIRGHLGYALQVIPTLWKSETPCKFKIITKDETREVTAVMVAFANSKKFGTGVTVNPNSSMEDGYFEVLIFKNLDPIDVVKTMMGSIPLDSEFVEIIKTQEAIVTTEKPVSFQIDGEYCSEKTKVKVSILPGNLCVMVP</sequence>
<dbReference type="PROSITE" id="PS50146">
    <property type="entry name" value="DAGK"/>
    <property type="match status" value="1"/>
</dbReference>
<comment type="caution">
    <text evidence="6">The sequence shown here is derived from an EMBL/GenBank/DDBJ whole genome shotgun (WGS) entry which is preliminary data.</text>
</comment>
<dbReference type="Proteomes" id="UP000239532">
    <property type="component" value="Unassembled WGS sequence"/>
</dbReference>
<accession>A0A2S9WVU9</accession>
<dbReference type="InterPro" id="IPR001206">
    <property type="entry name" value="Diacylglycerol_kinase_cat_dom"/>
</dbReference>
<dbReference type="Pfam" id="PF19279">
    <property type="entry name" value="YegS_C"/>
    <property type="match status" value="1"/>
</dbReference>
<organism evidence="6 7">
    <name type="scientific">Nonlabens agnitus</name>
    <dbReference type="NCBI Taxonomy" id="870484"/>
    <lineage>
        <taxon>Bacteria</taxon>
        <taxon>Pseudomonadati</taxon>
        <taxon>Bacteroidota</taxon>
        <taxon>Flavobacteriia</taxon>
        <taxon>Flavobacteriales</taxon>
        <taxon>Flavobacteriaceae</taxon>
        <taxon>Nonlabens</taxon>
    </lineage>
</organism>
<dbReference type="PANTHER" id="PTHR12358">
    <property type="entry name" value="SPHINGOSINE KINASE"/>
    <property type="match status" value="1"/>
</dbReference>
<keyword evidence="1" id="KW-0808">Transferase</keyword>
<gene>
    <name evidence="6" type="ORF">BST86_10460</name>
</gene>
<keyword evidence="4" id="KW-0067">ATP-binding</keyword>
<evidence type="ECO:0000256" key="4">
    <source>
        <dbReference type="ARBA" id="ARBA00022840"/>
    </source>
</evidence>